<keyword evidence="3" id="KW-0560">Oxidoreductase</keyword>
<evidence type="ECO:0000259" key="8">
    <source>
        <dbReference type="SMART" id="SM00984"/>
    </source>
</evidence>
<dbReference type="InterPro" id="IPR008927">
    <property type="entry name" value="6-PGluconate_DH-like_C_sf"/>
</dbReference>
<dbReference type="Pfam" id="PF00984">
    <property type="entry name" value="UDPG_MGDP_dh"/>
    <property type="match status" value="1"/>
</dbReference>
<proteinExistence type="inferred from homology"/>
<dbReference type="InterPro" id="IPR014027">
    <property type="entry name" value="UDP-Glc/GDP-Man_DH_C"/>
</dbReference>
<dbReference type="STRING" id="1001994.MY1_0073"/>
<dbReference type="SMART" id="SM00984">
    <property type="entry name" value="UDPG_MGDP_dh_C"/>
    <property type="match status" value="1"/>
</dbReference>
<dbReference type="SUPFAM" id="SSF48179">
    <property type="entry name" value="6-phosphogluconate dehydrogenase C-terminal domain-like"/>
    <property type="match status" value="1"/>
</dbReference>
<dbReference type="PIRSF" id="PIRSF500136">
    <property type="entry name" value="UDP_ManNAc_DH"/>
    <property type="match status" value="1"/>
</dbReference>
<dbReference type="InterPro" id="IPR036220">
    <property type="entry name" value="UDP-Glc/GDP-Man_DH_C_sf"/>
</dbReference>
<dbReference type="GO" id="GO:0089714">
    <property type="term" value="F:UDP-N-acetyl-D-mannosamine dehydrogenase activity"/>
    <property type="evidence" value="ECO:0007669"/>
    <property type="project" value="UniProtKB-EC"/>
</dbReference>
<dbReference type="EC" id="1.1.1.336" evidence="1"/>
<comment type="similarity">
    <text evidence="7">Belongs to the UDP-glucose/GDP-mannose dehydrogenase family.</text>
</comment>
<dbReference type="SUPFAM" id="SSF51735">
    <property type="entry name" value="NAD(P)-binding Rossmann-fold domains"/>
    <property type="match status" value="1"/>
</dbReference>
<dbReference type="Proteomes" id="UP000004440">
    <property type="component" value="Unassembled WGS sequence"/>
</dbReference>
<evidence type="ECO:0000256" key="3">
    <source>
        <dbReference type="ARBA" id="ARBA00023002"/>
    </source>
</evidence>
<accession>F9CY82</accession>
<dbReference type="AlphaFoldDB" id="F9CY82"/>
<organism evidence="9 10">
    <name type="scientific">Nitrosarchaeum koreense MY1</name>
    <dbReference type="NCBI Taxonomy" id="1001994"/>
    <lineage>
        <taxon>Archaea</taxon>
        <taxon>Nitrososphaerota</taxon>
        <taxon>Nitrososphaeria</taxon>
        <taxon>Nitrosopumilales</taxon>
        <taxon>Nitrosopumilaceae</taxon>
        <taxon>Nitrosarchaeum</taxon>
    </lineage>
</organism>
<dbReference type="NCBIfam" id="TIGR03026">
    <property type="entry name" value="NDP-sugDHase"/>
    <property type="match status" value="1"/>
</dbReference>
<evidence type="ECO:0000256" key="1">
    <source>
        <dbReference type="ARBA" id="ARBA00012935"/>
    </source>
</evidence>
<dbReference type="PANTHER" id="PTHR43491">
    <property type="entry name" value="UDP-N-ACETYL-D-MANNOSAMINE DEHYDROGENASE"/>
    <property type="match status" value="1"/>
</dbReference>
<dbReference type="GO" id="GO:0016628">
    <property type="term" value="F:oxidoreductase activity, acting on the CH-CH group of donors, NAD or NADP as acceptor"/>
    <property type="evidence" value="ECO:0007669"/>
    <property type="project" value="InterPro"/>
</dbReference>
<dbReference type="RefSeq" id="WP_007549445.1">
    <property type="nucleotide sequence ID" value="NZ_AFPU01000001.1"/>
</dbReference>
<protein>
    <recommendedName>
        <fullName evidence="2">UDP-N-acetyl-D-mannosamine dehydrogenase</fullName>
        <ecNumber evidence="1">1.1.1.336</ecNumber>
    </recommendedName>
    <alternativeName>
        <fullName evidence="5">UDP-ManNAc 6-dehydrogenase</fullName>
    </alternativeName>
</protein>
<gene>
    <name evidence="9" type="ORF">MY1_0073</name>
</gene>
<reference evidence="9 10" key="1">
    <citation type="journal article" date="2011" name="J. Bacteriol.">
        <title>Genome Sequence of an Ammonia-Oxidizing Soil Archaeon, "Candidatus Nitrosoarchaeum koreensis" MY1.</title>
        <authorList>
            <person name="Kim B.K."/>
            <person name="Jung M.Y."/>
            <person name="Yu D.S."/>
            <person name="Park S.J."/>
            <person name="Oh T.K."/>
            <person name="Rhee S.K."/>
            <person name="Kim J.F."/>
        </authorList>
    </citation>
    <scope>NUCLEOTIDE SEQUENCE [LARGE SCALE GENOMIC DNA]</scope>
    <source>
        <strain evidence="9 10">MY1</strain>
    </source>
</reference>
<dbReference type="GO" id="GO:0051287">
    <property type="term" value="F:NAD binding"/>
    <property type="evidence" value="ECO:0007669"/>
    <property type="project" value="InterPro"/>
</dbReference>
<dbReference type="InterPro" id="IPR001732">
    <property type="entry name" value="UDP-Glc/GDP-Man_DH_N"/>
</dbReference>
<dbReference type="InterPro" id="IPR017476">
    <property type="entry name" value="UDP-Glc/GDP-Man"/>
</dbReference>
<dbReference type="PANTHER" id="PTHR43491:SF5">
    <property type="entry name" value="UDP-N-ACETYL-D-MANNOSAMINE DEHYDROGENASE"/>
    <property type="match status" value="1"/>
</dbReference>
<dbReference type="InterPro" id="IPR014026">
    <property type="entry name" value="UDP-Glc/GDP-Man_DH_dimer"/>
</dbReference>
<evidence type="ECO:0000256" key="2">
    <source>
        <dbReference type="ARBA" id="ARBA00016796"/>
    </source>
</evidence>
<dbReference type="SUPFAM" id="SSF52413">
    <property type="entry name" value="UDP-glucose/GDP-mannose dehydrogenase C-terminal domain"/>
    <property type="match status" value="1"/>
</dbReference>
<evidence type="ECO:0000256" key="7">
    <source>
        <dbReference type="PIRNR" id="PIRNR000124"/>
    </source>
</evidence>
<evidence type="ECO:0000256" key="5">
    <source>
        <dbReference type="ARBA" id="ARBA00030172"/>
    </source>
</evidence>
<dbReference type="OrthoDB" id="372050at2157"/>
<name>F9CY82_9ARCH</name>
<dbReference type="PIRSF" id="PIRSF000124">
    <property type="entry name" value="UDPglc_GDPman_dh"/>
    <property type="match status" value="1"/>
</dbReference>
<comment type="catalytic activity">
    <reaction evidence="6">
        <text>UDP-N-acetyl-alpha-D-mannosamine + 2 NAD(+) + H2O = UDP-N-acetyl-alpha-D-mannosaminouronate + 2 NADH + 3 H(+)</text>
        <dbReference type="Rhea" id="RHEA:25780"/>
        <dbReference type="ChEBI" id="CHEBI:15377"/>
        <dbReference type="ChEBI" id="CHEBI:15378"/>
        <dbReference type="ChEBI" id="CHEBI:57540"/>
        <dbReference type="ChEBI" id="CHEBI:57945"/>
        <dbReference type="ChEBI" id="CHEBI:68623"/>
        <dbReference type="ChEBI" id="CHEBI:70731"/>
        <dbReference type="EC" id="1.1.1.336"/>
    </reaction>
</comment>
<dbReference type="GO" id="GO:0000271">
    <property type="term" value="P:polysaccharide biosynthetic process"/>
    <property type="evidence" value="ECO:0007669"/>
    <property type="project" value="InterPro"/>
</dbReference>
<dbReference type="Pfam" id="PF03721">
    <property type="entry name" value="UDPG_MGDP_dh_N"/>
    <property type="match status" value="1"/>
</dbReference>
<dbReference type="InterPro" id="IPR036291">
    <property type="entry name" value="NAD(P)-bd_dom_sf"/>
</dbReference>
<evidence type="ECO:0000256" key="6">
    <source>
        <dbReference type="ARBA" id="ARBA00049130"/>
    </source>
</evidence>
<keyword evidence="10" id="KW-1185">Reference proteome</keyword>
<comment type="caution">
    <text evidence="9">The sequence shown here is derived from an EMBL/GenBank/DDBJ whole genome shotgun (WGS) entry which is preliminary data.</text>
</comment>
<dbReference type="Gene3D" id="3.40.50.720">
    <property type="entry name" value="NAD(P)-binding Rossmann-like Domain"/>
    <property type="match status" value="2"/>
</dbReference>
<feature type="domain" description="UDP-glucose/GDP-mannose dehydrogenase C-terminal" evidence="8">
    <location>
        <begin position="327"/>
        <end position="427"/>
    </location>
</feature>
<evidence type="ECO:0000256" key="4">
    <source>
        <dbReference type="ARBA" id="ARBA00023027"/>
    </source>
</evidence>
<evidence type="ECO:0000313" key="9">
    <source>
        <dbReference type="EMBL" id="EGP92860.1"/>
    </source>
</evidence>
<dbReference type="Pfam" id="PF03720">
    <property type="entry name" value="UDPG_MGDP_dh_C"/>
    <property type="match status" value="1"/>
</dbReference>
<dbReference type="InterPro" id="IPR028359">
    <property type="entry name" value="UDP_ManNAc/GlcNAc_DH"/>
</dbReference>
<dbReference type="EMBL" id="AFPU01000001">
    <property type="protein sequence ID" value="EGP92860.1"/>
    <property type="molecule type" value="Genomic_DNA"/>
</dbReference>
<sequence length="443" mass="48877">MIKQILSKKVFAIYGLGNVGGSIAAVWLRAGAKVIGVDISKTLLTEIQDGISHKKEPFLSETFSKSIKNKSFFLTSDGIDASKRSSIKIIVVPVGLKNKKVDLSSVIQVTKNIAKGLKKGDTVILSPSVPPGTTEKIVLPILEKESKLKGEKDFYLIYNPERIFEGRAVKDIEENYPAVISGLGPKSLKIAENLFRIISKKGVLKMPTLAEAEAEKLFEGAYRDVNIALANELAEYCEKIGINFWETRKGANSQPFCHLHYPGTGVGGLCIPVYPRIIIENASKFGKTMSLLEYSRRINDNMPKKCVDDAIKMLLKNKIKPKNAKVAVLGLGFRGEVTDTRLSPTYDVVNEFLKKECTVTVHDPYIFEDTILPKSVPLTKDLVTATQNADLIFISSDHKIYSKLDSKSFSKGKKSILFFDGRNVLNPKLFSSGMLNTIGIGKN</sequence>
<keyword evidence="4" id="KW-0520">NAD</keyword>
<evidence type="ECO:0000313" key="10">
    <source>
        <dbReference type="Proteomes" id="UP000004440"/>
    </source>
</evidence>